<dbReference type="InterPro" id="IPR036388">
    <property type="entry name" value="WH-like_DNA-bd_sf"/>
</dbReference>
<dbReference type="Pfam" id="PF00480">
    <property type="entry name" value="ROK"/>
    <property type="match status" value="1"/>
</dbReference>
<evidence type="ECO:0000313" key="3">
    <source>
        <dbReference type="Proteomes" id="UP001500200"/>
    </source>
</evidence>
<gene>
    <name evidence="2" type="ORF">GCM10023346_02860</name>
</gene>
<dbReference type="Gene3D" id="3.30.420.40">
    <property type="match status" value="2"/>
</dbReference>
<dbReference type="Proteomes" id="UP001500200">
    <property type="component" value="Unassembled WGS sequence"/>
</dbReference>
<evidence type="ECO:0000313" key="2">
    <source>
        <dbReference type="EMBL" id="GAA5189130.1"/>
    </source>
</evidence>
<comment type="caution">
    <text evidence="2">The sequence shown here is derived from an EMBL/GenBank/DDBJ whole genome shotgun (WGS) entry which is preliminary data.</text>
</comment>
<protein>
    <submittedName>
        <fullName evidence="2">ROK family protein</fullName>
    </submittedName>
</protein>
<keyword evidence="3" id="KW-1185">Reference proteome</keyword>
<dbReference type="EMBL" id="BAABKK010000002">
    <property type="protein sequence ID" value="GAA5189130.1"/>
    <property type="molecule type" value="Genomic_DNA"/>
</dbReference>
<dbReference type="InterPro" id="IPR043129">
    <property type="entry name" value="ATPase_NBD"/>
</dbReference>
<comment type="similarity">
    <text evidence="1">Belongs to the ROK (NagC/XylR) family.</text>
</comment>
<sequence>MGYKPSYAKTVKRTGPRDIALTEYSSSILSMIASGRARSRADLARTLNLAPSTITIKVNELMEAGLISESGSGSATGGRRPTLLELVPDAGFILAADLGAHHLWVGRLNLSGNLLVSEIRTIDINDGPEVVLPQAAAMMRALSDPAVDPPLRGVGMSLPGPVNFALGALDSPSRMRGWHEFKVRNWLAEEFGTLAVVDNDANMMALGEHTLRQRESPDSKVRQNTLFLKAGAAIGCGLIIDGQVYRGSTGAAGDIAHVQIPAAGDAPCSCGNRGCLETVASGSAIIRDLAAVGIDAADVNDIVRQVNNGDPHTTTRVRTAGRILGQTLSIVVNFVNPDVVVLGGGLSQLEPYVAAVRSQLYESCHPLATKNIVIEASLAGSQAGLLGAGQLCLRTVLAS</sequence>
<proteinExistence type="inferred from homology"/>
<dbReference type="Gene3D" id="1.10.10.10">
    <property type="entry name" value="Winged helix-like DNA-binding domain superfamily/Winged helix DNA-binding domain"/>
    <property type="match status" value="1"/>
</dbReference>
<dbReference type="PANTHER" id="PTHR18964">
    <property type="entry name" value="ROK (REPRESSOR, ORF, KINASE) FAMILY"/>
    <property type="match status" value="1"/>
</dbReference>
<accession>A0ABP9RZT7</accession>
<name>A0ABP9RZT7_9MICC</name>
<dbReference type="InterPro" id="IPR036390">
    <property type="entry name" value="WH_DNA-bd_sf"/>
</dbReference>
<dbReference type="SUPFAM" id="SSF53067">
    <property type="entry name" value="Actin-like ATPase domain"/>
    <property type="match status" value="1"/>
</dbReference>
<dbReference type="SUPFAM" id="SSF46785">
    <property type="entry name" value="Winged helix' DNA-binding domain"/>
    <property type="match status" value="1"/>
</dbReference>
<evidence type="ECO:0000256" key="1">
    <source>
        <dbReference type="ARBA" id="ARBA00006479"/>
    </source>
</evidence>
<organism evidence="2 3">
    <name type="scientific">Arthrobacter gyeryongensis</name>
    <dbReference type="NCBI Taxonomy" id="1650592"/>
    <lineage>
        <taxon>Bacteria</taxon>
        <taxon>Bacillati</taxon>
        <taxon>Actinomycetota</taxon>
        <taxon>Actinomycetes</taxon>
        <taxon>Micrococcales</taxon>
        <taxon>Micrococcaceae</taxon>
        <taxon>Arthrobacter</taxon>
    </lineage>
</organism>
<dbReference type="PANTHER" id="PTHR18964:SF173">
    <property type="entry name" value="GLUCOKINASE"/>
    <property type="match status" value="1"/>
</dbReference>
<reference evidence="3" key="1">
    <citation type="journal article" date="2019" name="Int. J. Syst. Evol. Microbiol.">
        <title>The Global Catalogue of Microorganisms (GCM) 10K type strain sequencing project: providing services to taxonomists for standard genome sequencing and annotation.</title>
        <authorList>
            <consortium name="The Broad Institute Genomics Platform"/>
            <consortium name="The Broad Institute Genome Sequencing Center for Infectious Disease"/>
            <person name="Wu L."/>
            <person name="Ma J."/>
        </authorList>
    </citation>
    <scope>NUCLEOTIDE SEQUENCE [LARGE SCALE GENOMIC DNA]</scope>
    <source>
        <strain evidence="3">JCM 18514</strain>
    </source>
</reference>
<dbReference type="InterPro" id="IPR000600">
    <property type="entry name" value="ROK"/>
</dbReference>